<evidence type="ECO:0000313" key="2">
    <source>
        <dbReference type="EMBL" id="MPN38147.1"/>
    </source>
</evidence>
<proteinExistence type="predicted"/>
<dbReference type="AlphaFoldDB" id="A0A645HGR6"/>
<organism evidence="2">
    <name type="scientific">bioreactor metagenome</name>
    <dbReference type="NCBI Taxonomy" id="1076179"/>
    <lineage>
        <taxon>unclassified sequences</taxon>
        <taxon>metagenomes</taxon>
        <taxon>ecological metagenomes</taxon>
    </lineage>
</organism>
<gene>
    <name evidence="2" type="ORF">SDC9_185671</name>
</gene>
<feature type="region of interest" description="Disordered" evidence="1">
    <location>
        <begin position="1"/>
        <end position="34"/>
    </location>
</feature>
<dbReference type="EMBL" id="VSSQ01093214">
    <property type="protein sequence ID" value="MPN38147.1"/>
    <property type="molecule type" value="Genomic_DNA"/>
</dbReference>
<comment type="caution">
    <text evidence="2">The sequence shown here is derived from an EMBL/GenBank/DDBJ whole genome shotgun (WGS) entry which is preliminary data.</text>
</comment>
<name>A0A645HGR6_9ZZZZ</name>
<reference evidence="2" key="1">
    <citation type="submission" date="2019-08" db="EMBL/GenBank/DDBJ databases">
        <authorList>
            <person name="Kucharzyk K."/>
            <person name="Murdoch R.W."/>
            <person name="Higgins S."/>
            <person name="Loffler F."/>
        </authorList>
    </citation>
    <scope>NUCLEOTIDE SEQUENCE</scope>
</reference>
<accession>A0A645HGR6</accession>
<sequence>MVNLLAHGQGPVIPERSGSPSQGHTQPLRHGKSGECIQSKVHAKYWQGYIDALSL</sequence>
<evidence type="ECO:0000256" key="1">
    <source>
        <dbReference type="SAM" id="MobiDB-lite"/>
    </source>
</evidence>
<protein>
    <submittedName>
        <fullName evidence="2">Uncharacterized protein</fullName>
    </submittedName>
</protein>